<feature type="transmembrane region" description="Helical" evidence="1">
    <location>
        <begin position="120"/>
        <end position="140"/>
    </location>
</feature>
<name>A0A178IJX9_9BACT</name>
<feature type="transmembrane region" description="Helical" evidence="1">
    <location>
        <begin position="181"/>
        <end position="199"/>
    </location>
</feature>
<keyword evidence="1" id="KW-1133">Transmembrane helix</keyword>
<comment type="caution">
    <text evidence="2">The sequence shown here is derived from an EMBL/GenBank/DDBJ whole genome shotgun (WGS) entry which is preliminary data.</text>
</comment>
<reference evidence="2 3" key="1">
    <citation type="submission" date="2016-01" db="EMBL/GenBank/DDBJ databases">
        <title>High potential of lignocellulose degradation of a new Verrucomicrobia species.</title>
        <authorList>
            <person name="Wang Y."/>
            <person name="Shi Y."/>
            <person name="Qiu Z."/>
            <person name="Liu S."/>
            <person name="Yang H."/>
        </authorList>
    </citation>
    <scope>NUCLEOTIDE SEQUENCE [LARGE SCALE GENOMIC DNA]</scope>
    <source>
        <strain evidence="2 3">TSB47</strain>
    </source>
</reference>
<accession>A0A178IJX9</accession>
<evidence type="ECO:0000313" key="3">
    <source>
        <dbReference type="Proteomes" id="UP000078486"/>
    </source>
</evidence>
<dbReference type="EMBL" id="LRRQ01000075">
    <property type="protein sequence ID" value="OAM90174.1"/>
    <property type="molecule type" value="Genomic_DNA"/>
</dbReference>
<evidence type="ECO:0000256" key="1">
    <source>
        <dbReference type="SAM" id="Phobius"/>
    </source>
</evidence>
<dbReference type="Proteomes" id="UP000078486">
    <property type="component" value="Unassembled WGS sequence"/>
</dbReference>
<proteinExistence type="predicted"/>
<keyword evidence="3" id="KW-1185">Reference proteome</keyword>
<sequence length="208" mass="23048">MKTLFSRQYRFLRRPLGLASRLLLLAAAAALVGAVFLPLWKIHLVAPQYREGLALRIYAHKLVGGNGGQDLHEINTLNHYIGMKPLAQADFAEMTWLPFAFGVFGLLALRAAFIGRMQSLVDLGVLFVYFTAFSLGNFYLRLYNYGHQLDPRAPMTIEPFTPVMFGSQKIANFIQTSLPQSGALCLALVPVLVAAAMWCSRGETLPES</sequence>
<dbReference type="AlphaFoldDB" id="A0A178IJX9"/>
<feature type="transmembrane region" description="Helical" evidence="1">
    <location>
        <begin position="21"/>
        <end position="40"/>
    </location>
</feature>
<evidence type="ECO:0000313" key="2">
    <source>
        <dbReference type="EMBL" id="OAM90174.1"/>
    </source>
</evidence>
<protein>
    <submittedName>
        <fullName evidence="2">Uncharacterized protein</fullName>
    </submittedName>
</protein>
<keyword evidence="1" id="KW-0812">Transmembrane</keyword>
<gene>
    <name evidence="2" type="ORF">AW736_09705</name>
</gene>
<dbReference type="STRING" id="1184151.AW736_09705"/>
<organism evidence="2 3">
    <name type="scientific">Termitidicoccus mucosus</name>
    <dbReference type="NCBI Taxonomy" id="1184151"/>
    <lineage>
        <taxon>Bacteria</taxon>
        <taxon>Pseudomonadati</taxon>
        <taxon>Verrucomicrobiota</taxon>
        <taxon>Opitutia</taxon>
        <taxon>Opitutales</taxon>
        <taxon>Opitutaceae</taxon>
        <taxon>Termitidicoccus</taxon>
    </lineage>
</organism>
<keyword evidence="1" id="KW-0472">Membrane</keyword>
<feature type="transmembrane region" description="Helical" evidence="1">
    <location>
        <begin position="94"/>
        <end position="113"/>
    </location>
</feature>